<gene>
    <name evidence="7" type="ORF">Z518_11227</name>
</gene>
<evidence type="ECO:0000313" key="8">
    <source>
        <dbReference type="Proteomes" id="UP000053617"/>
    </source>
</evidence>
<organism evidence="7 8">
    <name type="scientific">Rhinocladiella mackenziei CBS 650.93</name>
    <dbReference type="NCBI Taxonomy" id="1442369"/>
    <lineage>
        <taxon>Eukaryota</taxon>
        <taxon>Fungi</taxon>
        <taxon>Dikarya</taxon>
        <taxon>Ascomycota</taxon>
        <taxon>Pezizomycotina</taxon>
        <taxon>Eurotiomycetes</taxon>
        <taxon>Chaetothyriomycetidae</taxon>
        <taxon>Chaetothyriales</taxon>
        <taxon>Herpotrichiellaceae</taxon>
        <taxon>Rhinocladiella</taxon>
    </lineage>
</organism>
<dbReference type="Pfam" id="PF00172">
    <property type="entry name" value="Zn_clus"/>
    <property type="match status" value="1"/>
</dbReference>
<dbReference type="EMBL" id="KN847486">
    <property type="protein sequence ID" value="KIW99488.1"/>
    <property type="molecule type" value="Genomic_DNA"/>
</dbReference>
<dbReference type="GO" id="GO:0000981">
    <property type="term" value="F:DNA-binding transcription factor activity, RNA polymerase II-specific"/>
    <property type="evidence" value="ECO:0007669"/>
    <property type="project" value="InterPro"/>
</dbReference>
<evidence type="ECO:0000259" key="6">
    <source>
        <dbReference type="PROSITE" id="PS50048"/>
    </source>
</evidence>
<keyword evidence="4" id="KW-0804">Transcription</keyword>
<dbReference type="SMART" id="SM00066">
    <property type="entry name" value="GAL4"/>
    <property type="match status" value="1"/>
</dbReference>
<keyword evidence="3" id="KW-0238">DNA-binding</keyword>
<dbReference type="RefSeq" id="XP_013266625.1">
    <property type="nucleotide sequence ID" value="XM_013411171.1"/>
</dbReference>
<dbReference type="GeneID" id="25299298"/>
<dbReference type="STRING" id="1442369.A0A0D2I1C1"/>
<dbReference type="GO" id="GO:0008270">
    <property type="term" value="F:zinc ion binding"/>
    <property type="evidence" value="ECO:0007669"/>
    <property type="project" value="InterPro"/>
</dbReference>
<keyword evidence="5" id="KW-0539">Nucleus</keyword>
<dbReference type="HOGENOM" id="CLU_040305_0_0_1"/>
<evidence type="ECO:0000256" key="2">
    <source>
        <dbReference type="ARBA" id="ARBA00023015"/>
    </source>
</evidence>
<dbReference type="PANTHER" id="PTHR37534">
    <property type="entry name" value="TRANSCRIPTIONAL ACTIVATOR PROTEIN UGA3"/>
    <property type="match status" value="1"/>
</dbReference>
<dbReference type="InterPro" id="IPR036864">
    <property type="entry name" value="Zn2-C6_fun-type_DNA-bd_sf"/>
</dbReference>
<evidence type="ECO:0000256" key="3">
    <source>
        <dbReference type="ARBA" id="ARBA00023125"/>
    </source>
</evidence>
<dbReference type="GO" id="GO:0005634">
    <property type="term" value="C:nucleus"/>
    <property type="evidence" value="ECO:0007669"/>
    <property type="project" value="UniProtKB-SubCell"/>
</dbReference>
<dbReference type="InterPro" id="IPR021858">
    <property type="entry name" value="Fun_TF"/>
</dbReference>
<dbReference type="OrthoDB" id="1919336at2759"/>
<evidence type="ECO:0000256" key="5">
    <source>
        <dbReference type="ARBA" id="ARBA00023242"/>
    </source>
</evidence>
<sequence>MFANFRVTENGLSSTKATIRHHRSSTGCYACRQSKKKCDEAKPICGRCRRHPSIECLWDARFSRRSLDKKNVAITAPIPPSPQVSLRDYLHGSNALQSQRSDAQSRQLELLLSTFNHVHSMSYVDPRISPLSLGITHAIQNPALMHAYAACGAAILSGSDPSYVRVSLSHYVNATRLVSGAIEKMDDRAAANDEWVLASINALHIFETLRKDQNCPNTVHLAGARHLYHRVTHQRIPETLFLRLAVQEFIFQLAISSTFDPSCFQGEQPYLEVHNLLRLMGGTDCGDNIPMIWKESSPLGVAHVMFDYIFRLSYLRLNTPLSGWQLIEAETILARLQSWQSMPSISDGNRSRRLCPPSEMILMADLYRVACLIFVHKILDTTLKSEEALIRRYTRQGVDMLNGIPNLKLKDTTTLIWPIFVLGIAATTPQERESCRRPLRYLHSICGIGCVRAVLNLLDKVWGPPFAADGESLGLDVLFRDDLLREVLF</sequence>
<reference evidence="7 8" key="1">
    <citation type="submission" date="2015-01" db="EMBL/GenBank/DDBJ databases">
        <title>The Genome Sequence of Rhinocladiella mackenzie CBS 650.93.</title>
        <authorList>
            <consortium name="The Broad Institute Genomics Platform"/>
            <person name="Cuomo C."/>
            <person name="de Hoog S."/>
            <person name="Gorbushina A."/>
            <person name="Stielow B."/>
            <person name="Teixiera M."/>
            <person name="Abouelleil A."/>
            <person name="Chapman S.B."/>
            <person name="Priest M."/>
            <person name="Young S.K."/>
            <person name="Wortman J."/>
            <person name="Nusbaum C."/>
            <person name="Birren B."/>
        </authorList>
    </citation>
    <scope>NUCLEOTIDE SEQUENCE [LARGE SCALE GENOMIC DNA]</scope>
    <source>
        <strain evidence="7 8">CBS 650.93</strain>
    </source>
</reference>
<evidence type="ECO:0000256" key="4">
    <source>
        <dbReference type="ARBA" id="ARBA00023163"/>
    </source>
</evidence>
<keyword evidence="2" id="KW-0805">Transcription regulation</keyword>
<dbReference type="CDD" id="cd00067">
    <property type="entry name" value="GAL4"/>
    <property type="match status" value="1"/>
</dbReference>
<accession>A0A0D2I1C1</accession>
<keyword evidence="8" id="KW-1185">Reference proteome</keyword>
<dbReference type="InterPro" id="IPR001138">
    <property type="entry name" value="Zn2Cys6_DnaBD"/>
</dbReference>
<evidence type="ECO:0000313" key="7">
    <source>
        <dbReference type="EMBL" id="KIW99488.1"/>
    </source>
</evidence>
<protein>
    <recommendedName>
        <fullName evidence="6">Zn(2)-C6 fungal-type domain-containing protein</fullName>
    </recommendedName>
</protein>
<dbReference type="VEuPathDB" id="FungiDB:Z518_11227"/>
<evidence type="ECO:0000256" key="1">
    <source>
        <dbReference type="ARBA" id="ARBA00004123"/>
    </source>
</evidence>
<dbReference type="Pfam" id="PF11951">
    <property type="entry name" value="Fungal_trans_2"/>
    <property type="match status" value="1"/>
</dbReference>
<dbReference type="GO" id="GO:0003677">
    <property type="term" value="F:DNA binding"/>
    <property type="evidence" value="ECO:0007669"/>
    <property type="project" value="UniProtKB-KW"/>
</dbReference>
<dbReference type="PANTHER" id="PTHR37534:SF46">
    <property type="entry name" value="ZN(II)2CYS6 TRANSCRIPTION FACTOR (EUROFUNG)"/>
    <property type="match status" value="1"/>
</dbReference>
<proteinExistence type="predicted"/>
<dbReference type="PROSITE" id="PS00463">
    <property type="entry name" value="ZN2_CY6_FUNGAL_1"/>
    <property type="match status" value="1"/>
</dbReference>
<dbReference type="AlphaFoldDB" id="A0A0D2I1C1"/>
<dbReference type="Proteomes" id="UP000053617">
    <property type="component" value="Unassembled WGS sequence"/>
</dbReference>
<feature type="domain" description="Zn(2)-C6 fungal-type" evidence="6">
    <location>
        <begin position="27"/>
        <end position="58"/>
    </location>
</feature>
<name>A0A0D2I1C1_9EURO</name>
<comment type="subcellular location">
    <subcellularLocation>
        <location evidence="1">Nucleus</location>
    </subcellularLocation>
</comment>
<dbReference type="Gene3D" id="4.10.240.10">
    <property type="entry name" value="Zn(2)-C6 fungal-type DNA-binding domain"/>
    <property type="match status" value="1"/>
</dbReference>
<dbReference type="SUPFAM" id="SSF57701">
    <property type="entry name" value="Zn2/Cys6 DNA-binding domain"/>
    <property type="match status" value="1"/>
</dbReference>
<dbReference type="PROSITE" id="PS50048">
    <property type="entry name" value="ZN2_CY6_FUNGAL_2"/>
    <property type="match status" value="1"/>
</dbReference>